<accession>A0A5Q0H6A2</accession>
<sequence length="154" mass="16848">MTSAPTLRALNHDVWHAFRSAYAALDAPAFLALHGEDLIRAGGPAGEVQGHAEYSAVTTSFFERVSGNGDAIAIEFRFTERLASDTAASERGLFRLTLTKSGETRDVYGRFHVFSRRTDRWRIVVDYDSDEGGTATAEAFDAATPVDDVDAFVR</sequence>
<dbReference type="RefSeq" id="WP_033434874.1">
    <property type="nucleotide sequence ID" value="NZ_CP034550.1"/>
</dbReference>
<evidence type="ECO:0000259" key="1">
    <source>
        <dbReference type="Pfam" id="PF14534"/>
    </source>
</evidence>
<dbReference type="Gene3D" id="3.10.450.50">
    <property type="match status" value="1"/>
</dbReference>
<protein>
    <submittedName>
        <fullName evidence="2">Nuclear transport factor 2 family protein</fullName>
    </submittedName>
</protein>
<name>A0A5Q0H6A2_SACSY</name>
<organism evidence="2 3">
    <name type="scientific">Saccharothrix syringae</name>
    <name type="common">Nocardiopsis syringae</name>
    <dbReference type="NCBI Taxonomy" id="103733"/>
    <lineage>
        <taxon>Bacteria</taxon>
        <taxon>Bacillati</taxon>
        <taxon>Actinomycetota</taxon>
        <taxon>Actinomycetes</taxon>
        <taxon>Pseudonocardiales</taxon>
        <taxon>Pseudonocardiaceae</taxon>
        <taxon>Saccharothrix</taxon>
    </lineage>
</organism>
<dbReference type="InterPro" id="IPR032710">
    <property type="entry name" value="NTF2-like_dom_sf"/>
</dbReference>
<evidence type="ECO:0000313" key="2">
    <source>
        <dbReference type="EMBL" id="QFZ21464.1"/>
    </source>
</evidence>
<dbReference type="Proteomes" id="UP000325787">
    <property type="component" value="Chromosome"/>
</dbReference>
<dbReference type="Pfam" id="PF14534">
    <property type="entry name" value="DUF4440"/>
    <property type="match status" value="1"/>
</dbReference>
<evidence type="ECO:0000313" key="3">
    <source>
        <dbReference type="Proteomes" id="UP000325787"/>
    </source>
</evidence>
<reference evidence="3" key="1">
    <citation type="journal article" date="2021" name="Curr. Microbiol.">
        <title>Complete genome of nocamycin-producing strain Saccharothrix syringae NRRL B-16468 reveals the biosynthetic potential for secondary metabolites.</title>
        <authorList>
            <person name="Mo X."/>
            <person name="Yang S."/>
        </authorList>
    </citation>
    <scope>NUCLEOTIDE SEQUENCE [LARGE SCALE GENOMIC DNA]</scope>
    <source>
        <strain evidence="3">ATCC 51364 / DSM 43886 / JCM 6844 / KCTC 9398 / NBRC 14523 / NRRL B-16468 / INA 2240</strain>
    </source>
</reference>
<feature type="domain" description="DUF4440" evidence="1">
    <location>
        <begin position="14"/>
        <end position="123"/>
    </location>
</feature>
<dbReference type="OrthoDB" id="951068at2"/>
<dbReference type="EMBL" id="CP034550">
    <property type="protein sequence ID" value="QFZ21464.1"/>
    <property type="molecule type" value="Genomic_DNA"/>
</dbReference>
<dbReference type="AlphaFoldDB" id="A0A5Q0H6A2"/>
<keyword evidence="3" id="KW-1185">Reference proteome</keyword>
<proteinExistence type="predicted"/>
<dbReference type="InterPro" id="IPR027843">
    <property type="entry name" value="DUF4440"/>
</dbReference>
<gene>
    <name evidence="2" type="ORF">EKG83_32390</name>
</gene>
<dbReference type="SUPFAM" id="SSF54427">
    <property type="entry name" value="NTF2-like"/>
    <property type="match status" value="1"/>
</dbReference>
<dbReference type="KEGG" id="ssyi:EKG83_32390"/>